<feature type="non-terminal residue" evidence="4">
    <location>
        <position position="1"/>
    </location>
</feature>
<evidence type="ECO:0000259" key="3">
    <source>
        <dbReference type="Pfam" id="PF17651"/>
    </source>
</evidence>
<reference evidence="4" key="1">
    <citation type="journal article" date="2014" name="Front. Microbiol.">
        <title>High frequency of phylogenetically diverse reductive dehalogenase-homologous genes in deep subseafloor sedimentary metagenomes.</title>
        <authorList>
            <person name="Kawai M."/>
            <person name="Futagami T."/>
            <person name="Toyoda A."/>
            <person name="Takaki Y."/>
            <person name="Nishi S."/>
            <person name="Hori S."/>
            <person name="Arai W."/>
            <person name="Tsubouchi T."/>
            <person name="Morono Y."/>
            <person name="Uchiyama I."/>
            <person name="Ito T."/>
            <person name="Fujiyama A."/>
            <person name="Inagaki F."/>
            <person name="Takami H."/>
        </authorList>
    </citation>
    <scope>NUCLEOTIDE SEQUENCE</scope>
    <source>
        <strain evidence="4">Expedition CK06-06</strain>
    </source>
</reference>
<feature type="domain" description="RACo-like middle region" evidence="3">
    <location>
        <begin position="96"/>
        <end position="258"/>
    </location>
</feature>
<evidence type="ECO:0000313" key="4">
    <source>
        <dbReference type="EMBL" id="GAH20279.1"/>
    </source>
</evidence>
<dbReference type="PANTHER" id="PTHR42895">
    <property type="entry name" value="IRON-SULFUR CLUSTER-BINDING PROTEIN-RELATED"/>
    <property type="match status" value="1"/>
</dbReference>
<dbReference type="Pfam" id="PF17650">
    <property type="entry name" value="RACo_linker"/>
    <property type="match status" value="1"/>
</dbReference>
<evidence type="ECO:0000259" key="2">
    <source>
        <dbReference type="Pfam" id="PF17650"/>
    </source>
</evidence>
<dbReference type="InterPro" id="IPR042259">
    <property type="entry name" value="Raco-like_middle_sf"/>
</dbReference>
<dbReference type="Gene3D" id="3.10.20.880">
    <property type="match status" value="1"/>
</dbReference>
<dbReference type="InterPro" id="IPR041414">
    <property type="entry name" value="Raco-like_middle"/>
</dbReference>
<feature type="non-terminal residue" evidence="4">
    <location>
        <position position="449"/>
    </location>
</feature>
<feature type="domain" description="RACo linker region" evidence="2">
    <location>
        <begin position="8"/>
        <end position="92"/>
    </location>
</feature>
<dbReference type="InterPro" id="IPR052911">
    <property type="entry name" value="Corrinoid_activation_enz"/>
</dbReference>
<protein>
    <recommendedName>
        <fullName evidence="5">RACo C-terminal domain-containing protein</fullName>
    </recommendedName>
</protein>
<sequence length="449" mass="49413">QKFQVRGEEKIIEVDPVCKKYFVKLKEANLGDLESDFNRIKSFLKNKYNLKVNSIDYRSLVEMPSIIRNNLWEITVTVRNDEIILIEGKDRTKNNFGLAIDLGTTKIAFLLVDLVTGKTIDSKGVMNPQVSYGEDIMSRLNFAMQSQDNANKIQKVVVTKINEAVSELCRKNNLTHKEITEMTVVGNTAMHHLLLGLPVNQLGLSPFVSLTNDSLQIKAREIGIKIAPGGYIFLPPPIAGFVGSDHLAVILATEIYKKKGNYLGIDIGTNTEIVLKSGKKITSVSTASGPAFEGAHIKYGMRAAPGAIERVLIDSKTCIPSVQTINDIKPVGICGSGILDAIAELLKAGIINRNGKFKTDLDCVRRDSKGEFSYILAPSDGGNRRRENSNVLENGKFFTKRCGEKDISINQKDIVEIQLAKGAIRAGIEVLLEHADISFKDIDRIIIAG</sequence>
<comment type="caution">
    <text evidence="4">The sequence shown here is derived from an EMBL/GenBank/DDBJ whole genome shotgun (WGS) entry which is preliminary data.</text>
</comment>
<gene>
    <name evidence="4" type="ORF">S03H2_04392</name>
</gene>
<dbReference type="InterPro" id="IPR027980">
    <property type="entry name" value="RACo_C"/>
</dbReference>
<proteinExistence type="predicted"/>
<name>X1ESY1_9ZZZZ</name>
<dbReference type="AlphaFoldDB" id="X1ESY1"/>
<dbReference type="Gene3D" id="3.30.420.480">
    <property type="entry name" value="Domain of unknown function (DUF4445)"/>
    <property type="match status" value="1"/>
</dbReference>
<dbReference type="Pfam" id="PF14574">
    <property type="entry name" value="RACo_C_ter"/>
    <property type="match status" value="1"/>
</dbReference>
<dbReference type="EMBL" id="BARU01001734">
    <property type="protein sequence ID" value="GAH20279.1"/>
    <property type="molecule type" value="Genomic_DNA"/>
</dbReference>
<feature type="domain" description="RACo C-terminal" evidence="1">
    <location>
        <begin position="263"/>
        <end position="449"/>
    </location>
</feature>
<evidence type="ECO:0008006" key="5">
    <source>
        <dbReference type="Google" id="ProtNLM"/>
    </source>
</evidence>
<dbReference type="SUPFAM" id="SSF53067">
    <property type="entry name" value="Actin-like ATPase domain"/>
    <property type="match status" value="1"/>
</dbReference>
<dbReference type="InterPro" id="IPR040506">
    <property type="entry name" value="RACo_linker"/>
</dbReference>
<accession>X1ESY1</accession>
<dbReference type="PANTHER" id="PTHR42895:SF2">
    <property type="entry name" value="IRON-SULFUR CLUSTER PROTEIN"/>
    <property type="match status" value="1"/>
</dbReference>
<evidence type="ECO:0000259" key="1">
    <source>
        <dbReference type="Pfam" id="PF14574"/>
    </source>
</evidence>
<organism evidence="4">
    <name type="scientific">marine sediment metagenome</name>
    <dbReference type="NCBI Taxonomy" id="412755"/>
    <lineage>
        <taxon>unclassified sequences</taxon>
        <taxon>metagenomes</taxon>
        <taxon>ecological metagenomes</taxon>
    </lineage>
</organism>
<dbReference type="InterPro" id="IPR043129">
    <property type="entry name" value="ATPase_NBD"/>
</dbReference>
<dbReference type="Pfam" id="PF17651">
    <property type="entry name" value="Raco_middle"/>
    <property type="match status" value="1"/>
</dbReference>